<evidence type="ECO:0000256" key="1">
    <source>
        <dbReference type="SAM" id="MobiDB-lite"/>
    </source>
</evidence>
<dbReference type="InterPro" id="IPR036770">
    <property type="entry name" value="Ankyrin_rpt-contain_sf"/>
</dbReference>
<name>A0A6J8BE41_MYTCO</name>
<dbReference type="AlphaFoldDB" id="A0A6J8BE41"/>
<dbReference type="Gene3D" id="1.25.40.20">
    <property type="entry name" value="Ankyrin repeat-containing domain"/>
    <property type="match status" value="1"/>
</dbReference>
<accession>A0A6J8BE41</accession>
<feature type="compositionally biased region" description="Polar residues" evidence="1">
    <location>
        <begin position="1"/>
        <end position="11"/>
    </location>
</feature>
<evidence type="ECO:0000313" key="2">
    <source>
        <dbReference type="EMBL" id="CAC5382195.1"/>
    </source>
</evidence>
<dbReference type="EMBL" id="CACVKT020003176">
    <property type="protein sequence ID" value="CAC5382195.1"/>
    <property type="molecule type" value="Genomic_DNA"/>
</dbReference>
<dbReference type="Pfam" id="PF12796">
    <property type="entry name" value="Ank_2"/>
    <property type="match status" value="1"/>
</dbReference>
<gene>
    <name evidence="2" type="ORF">MCOR_18046</name>
</gene>
<evidence type="ECO:0000313" key="3">
    <source>
        <dbReference type="Proteomes" id="UP000507470"/>
    </source>
</evidence>
<dbReference type="InterPro" id="IPR002110">
    <property type="entry name" value="Ankyrin_rpt"/>
</dbReference>
<protein>
    <submittedName>
        <fullName evidence="2">Uncharacterized protein</fullName>
    </submittedName>
</protein>
<sequence length="425" mass="45670">MYGLSSNSEISPRSGMYGPSPSHSISPEPGMYGPPSSRAISTGPGMYGPPASCVIPPGPGMYGPSSTRAISPGPGMYGPSSSHAISTRSGMYGPPSSRVISPRPGMYGPPSSRVISSGSGMYGPSSSRAISPGSGVYGPPSSCTISTGPGMYGPSPSRAISPGSDQVCKGPSPSRAKYLLDPGMYGPPSSRAISTGSGMYGSPSSRPGMNIDAKTRDKGQTALLIACFYGSRKTADILLSEKYNCQIDIRDSDGNNALHLCLSGPPQVMEITEIQRPNLRENDKQIKQQLYLAELLVNKGVSYTVKNNNGKLPQELPSEEKFKQEFTAIIVLSLSITSMIDHLKWKSLETLRNINGVTMMYKITPKFIAVDLNLYLSPQPVKNTRFTSSLQYQTFSTRTDYFKYSFFLFTVVLWNSLPQNIISIN</sequence>
<feature type="region of interest" description="Disordered" evidence="1">
    <location>
        <begin position="75"/>
        <end position="106"/>
    </location>
</feature>
<feature type="region of interest" description="Disordered" evidence="1">
    <location>
        <begin position="1"/>
        <end position="48"/>
    </location>
</feature>
<dbReference type="Proteomes" id="UP000507470">
    <property type="component" value="Unassembled WGS sequence"/>
</dbReference>
<dbReference type="SUPFAM" id="SSF48403">
    <property type="entry name" value="Ankyrin repeat"/>
    <property type="match status" value="1"/>
</dbReference>
<reference evidence="2 3" key="1">
    <citation type="submission" date="2020-06" db="EMBL/GenBank/DDBJ databases">
        <authorList>
            <person name="Li R."/>
            <person name="Bekaert M."/>
        </authorList>
    </citation>
    <scope>NUCLEOTIDE SEQUENCE [LARGE SCALE GENOMIC DNA]</scope>
    <source>
        <strain evidence="3">wild</strain>
    </source>
</reference>
<proteinExistence type="predicted"/>
<organism evidence="2 3">
    <name type="scientific">Mytilus coruscus</name>
    <name type="common">Sea mussel</name>
    <dbReference type="NCBI Taxonomy" id="42192"/>
    <lineage>
        <taxon>Eukaryota</taxon>
        <taxon>Metazoa</taxon>
        <taxon>Spiralia</taxon>
        <taxon>Lophotrochozoa</taxon>
        <taxon>Mollusca</taxon>
        <taxon>Bivalvia</taxon>
        <taxon>Autobranchia</taxon>
        <taxon>Pteriomorphia</taxon>
        <taxon>Mytilida</taxon>
        <taxon>Mytiloidea</taxon>
        <taxon>Mytilidae</taxon>
        <taxon>Mytilinae</taxon>
        <taxon>Mytilus</taxon>
    </lineage>
</organism>
<keyword evidence="3" id="KW-1185">Reference proteome</keyword>